<dbReference type="InterPro" id="IPR011006">
    <property type="entry name" value="CheY-like_superfamily"/>
</dbReference>
<feature type="domain" description="Response regulatory" evidence="15">
    <location>
        <begin position="738"/>
        <end position="854"/>
    </location>
</feature>
<comment type="catalytic activity">
    <reaction evidence="1">
        <text>ATP + protein L-histidine = ADP + protein N-phospho-L-histidine.</text>
        <dbReference type="EC" id="2.7.13.3"/>
    </reaction>
</comment>
<dbReference type="CDD" id="cd00130">
    <property type="entry name" value="PAS"/>
    <property type="match status" value="2"/>
</dbReference>
<dbReference type="SUPFAM" id="SSF55785">
    <property type="entry name" value="PYP-like sensor domain (PAS domain)"/>
    <property type="match status" value="2"/>
</dbReference>
<comment type="caution">
    <text evidence="18">The sequence shown here is derived from an EMBL/GenBank/DDBJ whole genome shotgun (WGS) entry which is preliminary data.</text>
</comment>
<dbReference type="Pfam" id="PF07694">
    <property type="entry name" value="5TM-5TMR_LYT"/>
    <property type="match status" value="1"/>
</dbReference>
<dbReference type="InterPro" id="IPR013656">
    <property type="entry name" value="PAS_4"/>
</dbReference>
<evidence type="ECO:0000256" key="1">
    <source>
        <dbReference type="ARBA" id="ARBA00000085"/>
    </source>
</evidence>
<dbReference type="SMART" id="SM00387">
    <property type="entry name" value="HATPase_c"/>
    <property type="match status" value="1"/>
</dbReference>
<dbReference type="Pfam" id="PF08447">
    <property type="entry name" value="PAS_3"/>
    <property type="match status" value="1"/>
</dbReference>
<dbReference type="SUPFAM" id="SSF47384">
    <property type="entry name" value="Homodimeric domain of signal transducing histidine kinase"/>
    <property type="match status" value="1"/>
</dbReference>
<feature type="domain" description="PAS" evidence="16">
    <location>
        <begin position="341"/>
        <end position="411"/>
    </location>
</feature>
<dbReference type="InterPro" id="IPR000014">
    <property type="entry name" value="PAS"/>
</dbReference>
<proteinExistence type="predicted"/>
<dbReference type="InterPro" id="IPR005467">
    <property type="entry name" value="His_kinase_dom"/>
</dbReference>
<organism evidence="18 19">
    <name type="scientific">Azospirillum palustre</name>
    <dbReference type="NCBI Taxonomy" id="2044885"/>
    <lineage>
        <taxon>Bacteria</taxon>
        <taxon>Pseudomonadati</taxon>
        <taxon>Pseudomonadota</taxon>
        <taxon>Alphaproteobacteria</taxon>
        <taxon>Rhodospirillales</taxon>
        <taxon>Azospirillaceae</taxon>
        <taxon>Azospirillum</taxon>
    </lineage>
</organism>
<dbReference type="PROSITE" id="PS50109">
    <property type="entry name" value="HIS_KIN"/>
    <property type="match status" value="1"/>
</dbReference>
<dbReference type="Proteomes" id="UP000225379">
    <property type="component" value="Unassembled WGS sequence"/>
</dbReference>
<dbReference type="InterPro" id="IPR003594">
    <property type="entry name" value="HATPase_dom"/>
</dbReference>
<dbReference type="PANTHER" id="PTHR43047">
    <property type="entry name" value="TWO-COMPONENT HISTIDINE PROTEIN KINASE"/>
    <property type="match status" value="1"/>
</dbReference>
<evidence type="ECO:0000256" key="2">
    <source>
        <dbReference type="ARBA" id="ARBA00004651"/>
    </source>
</evidence>
<dbReference type="RefSeq" id="WP_098737162.1">
    <property type="nucleotide sequence ID" value="NZ_PDKW01000041.1"/>
</dbReference>
<dbReference type="CDD" id="cd17546">
    <property type="entry name" value="REC_hyHK_CKI1_RcsC-like"/>
    <property type="match status" value="1"/>
</dbReference>
<dbReference type="Pfam" id="PF00512">
    <property type="entry name" value="HisKA"/>
    <property type="match status" value="1"/>
</dbReference>
<dbReference type="InterPro" id="IPR036097">
    <property type="entry name" value="HisK_dim/P_sf"/>
</dbReference>
<name>A0A2B8BG37_9PROT</name>
<dbReference type="InterPro" id="IPR036890">
    <property type="entry name" value="HATPase_C_sf"/>
</dbReference>
<dbReference type="InterPro" id="IPR001610">
    <property type="entry name" value="PAC"/>
</dbReference>
<feature type="domain" description="PAC" evidence="17">
    <location>
        <begin position="414"/>
        <end position="466"/>
    </location>
</feature>
<dbReference type="GO" id="GO:0000155">
    <property type="term" value="F:phosphorelay sensor kinase activity"/>
    <property type="evidence" value="ECO:0007669"/>
    <property type="project" value="InterPro"/>
</dbReference>
<gene>
    <name evidence="18" type="ORF">CRT60_14645</name>
</gene>
<dbReference type="SMART" id="SM00091">
    <property type="entry name" value="PAS"/>
    <property type="match status" value="2"/>
</dbReference>
<feature type="compositionally biased region" description="Pro residues" evidence="12">
    <location>
        <begin position="856"/>
        <end position="882"/>
    </location>
</feature>
<evidence type="ECO:0000256" key="5">
    <source>
        <dbReference type="ARBA" id="ARBA00022553"/>
    </source>
</evidence>
<dbReference type="PRINTS" id="PR00344">
    <property type="entry name" value="BCTRLSENSOR"/>
</dbReference>
<feature type="transmembrane region" description="Helical" evidence="13">
    <location>
        <begin position="141"/>
        <end position="165"/>
    </location>
</feature>
<dbReference type="InterPro" id="IPR035965">
    <property type="entry name" value="PAS-like_dom_sf"/>
</dbReference>
<dbReference type="SUPFAM" id="SSF55874">
    <property type="entry name" value="ATPase domain of HSP90 chaperone/DNA topoisomerase II/histidine kinase"/>
    <property type="match status" value="1"/>
</dbReference>
<keyword evidence="10 13" id="KW-0472">Membrane</keyword>
<dbReference type="GO" id="GO:0005886">
    <property type="term" value="C:plasma membrane"/>
    <property type="evidence" value="ECO:0007669"/>
    <property type="project" value="UniProtKB-SubCell"/>
</dbReference>
<dbReference type="NCBIfam" id="TIGR00229">
    <property type="entry name" value="sensory_box"/>
    <property type="match status" value="2"/>
</dbReference>
<reference evidence="19" key="1">
    <citation type="submission" date="2017-10" db="EMBL/GenBank/DDBJ databases">
        <authorList>
            <person name="Kravchenko I.K."/>
            <person name="Grouzdev D.S."/>
        </authorList>
    </citation>
    <scope>NUCLEOTIDE SEQUENCE [LARGE SCALE GENOMIC DNA]</scope>
    <source>
        <strain evidence="19">B2</strain>
    </source>
</reference>
<evidence type="ECO:0000256" key="3">
    <source>
        <dbReference type="ARBA" id="ARBA00012438"/>
    </source>
</evidence>
<dbReference type="Gene3D" id="3.40.50.2300">
    <property type="match status" value="2"/>
</dbReference>
<dbReference type="AlphaFoldDB" id="A0A2B8BG37"/>
<keyword evidence="9 13" id="KW-1133">Transmembrane helix</keyword>
<evidence type="ECO:0000259" key="15">
    <source>
        <dbReference type="PROSITE" id="PS50110"/>
    </source>
</evidence>
<evidence type="ECO:0000256" key="12">
    <source>
        <dbReference type="SAM" id="MobiDB-lite"/>
    </source>
</evidence>
<feature type="modified residue" description="4-aspartylphosphate" evidence="11">
    <location>
        <position position="788"/>
    </location>
</feature>
<keyword evidence="8 18" id="KW-0418">Kinase</keyword>
<feature type="modified residue" description="4-aspartylphosphate" evidence="11">
    <location>
        <position position="1001"/>
    </location>
</feature>
<evidence type="ECO:0000259" key="14">
    <source>
        <dbReference type="PROSITE" id="PS50109"/>
    </source>
</evidence>
<evidence type="ECO:0000256" key="10">
    <source>
        <dbReference type="ARBA" id="ARBA00023136"/>
    </source>
</evidence>
<dbReference type="Gene3D" id="3.30.450.20">
    <property type="entry name" value="PAS domain"/>
    <property type="match status" value="2"/>
</dbReference>
<evidence type="ECO:0000313" key="18">
    <source>
        <dbReference type="EMBL" id="PGH56197.1"/>
    </source>
</evidence>
<feature type="domain" description="Histidine kinase" evidence="14">
    <location>
        <begin position="484"/>
        <end position="705"/>
    </location>
</feature>
<evidence type="ECO:0000256" key="4">
    <source>
        <dbReference type="ARBA" id="ARBA00022475"/>
    </source>
</evidence>
<feature type="domain" description="Response regulatory" evidence="15">
    <location>
        <begin position="941"/>
        <end position="1069"/>
    </location>
</feature>
<dbReference type="OrthoDB" id="7292380at2"/>
<dbReference type="GO" id="GO:0071555">
    <property type="term" value="P:cell wall organization"/>
    <property type="evidence" value="ECO:0007669"/>
    <property type="project" value="InterPro"/>
</dbReference>
<dbReference type="Pfam" id="PF08448">
    <property type="entry name" value="PAS_4"/>
    <property type="match status" value="1"/>
</dbReference>
<dbReference type="SMART" id="SM00448">
    <property type="entry name" value="REC"/>
    <property type="match status" value="2"/>
</dbReference>
<evidence type="ECO:0000256" key="9">
    <source>
        <dbReference type="ARBA" id="ARBA00022989"/>
    </source>
</evidence>
<dbReference type="EMBL" id="PDKW01000041">
    <property type="protein sequence ID" value="PGH56197.1"/>
    <property type="molecule type" value="Genomic_DNA"/>
</dbReference>
<protein>
    <recommendedName>
        <fullName evidence="3">histidine kinase</fullName>
        <ecNumber evidence="3">2.7.13.3</ecNumber>
    </recommendedName>
</protein>
<comment type="subcellular location">
    <subcellularLocation>
        <location evidence="2">Cell membrane</location>
        <topology evidence="2">Multi-pass membrane protein</topology>
    </subcellularLocation>
</comment>
<keyword evidence="6" id="KW-0808">Transferase</keyword>
<dbReference type="PROSITE" id="PS50112">
    <property type="entry name" value="PAS"/>
    <property type="match status" value="1"/>
</dbReference>
<dbReference type="InterPro" id="IPR003661">
    <property type="entry name" value="HisK_dim/P_dom"/>
</dbReference>
<evidence type="ECO:0000256" key="7">
    <source>
        <dbReference type="ARBA" id="ARBA00022692"/>
    </source>
</evidence>
<evidence type="ECO:0000256" key="13">
    <source>
        <dbReference type="SAM" id="Phobius"/>
    </source>
</evidence>
<dbReference type="SMART" id="SM00388">
    <property type="entry name" value="HisKA"/>
    <property type="match status" value="1"/>
</dbReference>
<feature type="transmembrane region" description="Helical" evidence="13">
    <location>
        <begin position="6"/>
        <end position="23"/>
    </location>
</feature>
<evidence type="ECO:0000256" key="11">
    <source>
        <dbReference type="PROSITE-ProRule" id="PRU00169"/>
    </source>
</evidence>
<dbReference type="PROSITE" id="PS50113">
    <property type="entry name" value="PAC"/>
    <property type="match status" value="2"/>
</dbReference>
<dbReference type="EC" id="2.7.13.3" evidence="3"/>
<accession>A0A2B8BG37</accession>
<sequence length="1079" mass="113638">MGTGIIIALAHGVGLLALVLLGYRHVLRRFGARRGAFAALSGLLFGVAAVLSMLDAYPVADGVLVDLRNAMIGLAGLFGGLPAALLSAAIAGAVRLWLGGVGATTGLAGMLLTALVAPLLARPMERRAAGKARRGDGKGAFGFGLLALFGLALAPLTLLAFLLLPDFDLAMRVMEEAALPLMAFTTLGIGLLGTMLAREHRRFADEGALAENAALFRAVFDSSADIHVVLRVTPDGGFTLHCANEAAACAMGDRVAQAKGRPLDALLPPDLAAKVMADLQSCIDAAAPTRFEEQHTHNGVTRWWEVSQVPIRDESGAIVLLSVGARDITRRHEAERAIRASEARYRLLARSVTDIIGRIGLDGVRRFCSEATRDSLGCPPADLVGRPLVERVHPDDRDALSAGLARLTPDRPTLKTTYRLRHADGRWVWIEAAVRLVADDWGAPQDYVSVERDVTSRKIMEAELQDARHAAEAASRSKSEFLASLSHELRTPMNAVIGFADLIARESEGPVGNAHYRDFAVNIRDSGQHLLELINEILDHVRAESGQLILDDEPVDLDAAAVFAVRLLTPRAARAGIALSARVAPAARHLRGDERRIRQILLNLLSNAVKYTPSGGSVSLTADPAPDGGLLLEVRDNGVGIPEQDLDRVLLAYARVATPENRQTEGAGLGLPLTRRLVELHGGTLTLASRVGQGTTVTIHFPPERATGAMAGEMAGEAGGEAAAAPAAQSVGGRPGLSILMVDDDHNIRENGSALLRSWGHRVTAASGAGEALVVLRGSEPLDLLFSDIVMPPGMNGAELAREARRLRPDLPVLLASGFAAHAVVADDVAMGGYDLIAKPYDPAELRQHLDRLRPRPVPAPAVPAPAIPSAAVPPPPAPFSRPEPRPEPEPAPAPAAEPSRVPSGVPAPPPSPPPLLPPPAAAEPPALRPAPAPPAGGALRILVVEDVEMNRLLVVTLLTQAGHRVAAVENGAEAVEAVEAVAQAAKGVDGGEPFDAILMDINMPVMDGLEATRLIRAMPGPESRVAIVALTANTFPDDIARCYETGMDCHVPKPIDRAQLLSEVARCVASRRAVGAMG</sequence>
<dbReference type="GO" id="GO:0009927">
    <property type="term" value="F:histidine phosphotransfer kinase activity"/>
    <property type="evidence" value="ECO:0007669"/>
    <property type="project" value="TreeGrafter"/>
</dbReference>
<dbReference type="PROSITE" id="PS50110">
    <property type="entry name" value="RESPONSE_REGULATORY"/>
    <property type="match status" value="2"/>
</dbReference>
<dbReference type="InterPro" id="IPR001789">
    <property type="entry name" value="Sig_transdc_resp-reg_receiver"/>
</dbReference>
<dbReference type="Gene3D" id="3.30.565.10">
    <property type="entry name" value="Histidine kinase-like ATPase, C-terminal domain"/>
    <property type="match status" value="1"/>
</dbReference>
<dbReference type="InterPro" id="IPR013655">
    <property type="entry name" value="PAS_fold_3"/>
</dbReference>
<dbReference type="CDD" id="cd16922">
    <property type="entry name" value="HATPase_EvgS-ArcB-TorS-like"/>
    <property type="match status" value="1"/>
</dbReference>
<dbReference type="InterPro" id="IPR000700">
    <property type="entry name" value="PAS-assoc_C"/>
</dbReference>
<dbReference type="InterPro" id="IPR004358">
    <property type="entry name" value="Sig_transdc_His_kin-like_C"/>
</dbReference>
<keyword evidence="5 11" id="KW-0597">Phosphoprotein</keyword>
<dbReference type="CDD" id="cd00082">
    <property type="entry name" value="HisKA"/>
    <property type="match status" value="1"/>
</dbReference>
<dbReference type="SUPFAM" id="SSF52172">
    <property type="entry name" value="CheY-like"/>
    <property type="match status" value="2"/>
</dbReference>
<dbReference type="Gene3D" id="1.10.287.130">
    <property type="match status" value="1"/>
</dbReference>
<evidence type="ECO:0000313" key="19">
    <source>
        <dbReference type="Proteomes" id="UP000225379"/>
    </source>
</evidence>
<keyword evidence="4" id="KW-1003">Cell membrane</keyword>
<dbReference type="SMART" id="SM00086">
    <property type="entry name" value="PAC"/>
    <property type="match status" value="2"/>
</dbReference>
<keyword evidence="19" id="KW-1185">Reference proteome</keyword>
<feature type="transmembrane region" description="Helical" evidence="13">
    <location>
        <begin position="101"/>
        <end position="121"/>
    </location>
</feature>
<feature type="compositionally biased region" description="Pro residues" evidence="12">
    <location>
        <begin position="906"/>
        <end position="932"/>
    </location>
</feature>
<keyword evidence="7 13" id="KW-0812">Transmembrane</keyword>
<evidence type="ECO:0000256" key="6">
    <source>
        <dbReference type="ARBA" id="ARBA00022679"/>
    </source>
</evidence>
<dbReference type="InterPro" id="IPR011620">
    <property type="entry name" value="Sig_transdc_His_kinase_LytS_TM"/>
</dbReference>
<feature type="region of interest" description="Disordered" evidence="12">
    <location>
        <begin position="855"/>
        <end position="932"/>
    </location>
</feature>
<feature type="transmembrane region" description="Helical" evidence="13">
    <location>
        <begin position="35"/>
        <end position="54"/>
    </location>
</feature>
<feature type="transmembrane region" description="Helical" evidence="13">
    <location>
        <begin position="74"/>
        <end position="94"/>
    </location>
</feature>
<dbReference type="Pfam" id="PF00072">
    <property type="entry name" value="Response_reg"/>
    <property type="match status" value="2"/>
</dbReference>
<dbReference type="PANTHER" id="PTHR43047:SF72">
    <property type="entry name" value="OSMOSENSING HISTIDINE PROTEIN KINASE SLN1"/>
    <property type="match status" value="1"/>
</dbReference>
<feature type="domain" description="PAC" evidence="17">
    <location>
        <begin position="285"/>
        <end position="340"/>
    </location>
</feature>
<evidence type="ECO:0000259" key="17">
    <source>
        <dbReference type="PROSITE" id="PS50113"/>
    </source>
</evidence>
<dbReference type="Pfam" id="PF02518">
    <property type="entry name" value="HATPase_c"/>
    <property type="match status" value="1"/>
</dbReference>
<evidence type="ECO:0000256" key="8">
    <source>
        <dbReference type="ARBA" id="ARBA00022777"/>
    </source>
</evidence>
<feature type="transmembrane region" description="Helical" evidence="13">
    <location>
        <begin position="177"/>
        <end position="197"/>
    </location>
</feature>
<evidence type="ECO:0000259" key="16">
    <source>
        <dbReference type="PROSITE" id="PS50112"/>
    </source>
</evidence>